<evidence type="ECO:0008006" key="3">
    <source>
        <dbReference type="Google" id="ProtNLM"/>
    </source>
</evidence>
<dbReference type="Gene3D" id="2.60.120.260">
    <property type="entry name" value="Galactose-binding domain-like"/>
    <property type="match status" value="1"/>
</dbReference>
<dbReference type="EMBL" id="DSRT01000192">
    <property type="protein sequence ID" value="HGW29971.1"/>
    <property type="molecule type" value="Genomic_DNA"/>
</dbReference>
<accession>A0A7C4TS89</accession>
<sequence length="660" mass="72533">MPKKLLLNNSAICFILSLTTLTILTTTKVYAGTTTPVTTYTQTPSSPDGKNNWYVTPVTFDLQATDLESGVKEINYKIDNGGWQKVSFENTLNLVQNPSMETADTTTSGLANWEATLVDGTTTYSRDITTYAPSFSLASAKITSTTPDTALWHGINNKQYFAVSYAYKNMTAEAWVKTQNAANGALFKIYSLSQDEFGNEVITLIGQSSTITGTAGWQKLSLSFIALPESVTGVYIDIGLYGSGTVWVDAVSINSSNHTADTSVVIASDSESHTFEFYSVDQAGNAENHSCTSTPKVNCVTFKLDTTPPGNWHNSGAFRGLFGSSHELYVYTNVEDETSGLSVFTDKYQYHTDKNPGFGRFSNLLNCNSTWQPDTWTILISPPFSPGANSAYLLTPKTDFCNSDWKTCKTVRFFSEDMAGNTATKDFCINGPWVKVRGEGVVGANGNIDMLSEADGDNTDGLIQVGGYSIDFFTSSKDWYLREQPIENLYDYDRYFNTVKGTKTAFTGNLPTTSGIFTYNGNYNITNSTLPNNYDDDIFSQVIFINGDLTVSKDVTLNSRSAALFIVKGDAKIDKDINTIHMGILADGDIYSAYDMIEGDTASTLTLKGLFHGDQIFSQRTLQGTNNDNSPSEDFTYEPKYLVKLKSLFGKNTVRWESVE</sequence>
<proteinExistence type="predicted"/>
<dbReference type="AlphaFoldDB" id="A0A7C4TS89"/>
<gene>
    <name evidence="2" type="ORF">ENR63_03560</name>
</gene>
<comment type="caution">
    <text evidence="2">The sequence shown here is derived from an EMBL/GenBank/DDBJ whole genome shotgun (WGS) entry which is preliminary data.</text>
</comment>
<name>A0A7C4TS89_UNCKA</name>
<evidence type="ECO:0000313" key="2">
    <source>
        <dbReference type="EMBL" id="HGW29971.1"/>
    </source>
</evidence>
<feature type="chain" id="PRO_5028079050" description="CBM-cenC domain-containing protein" evidence="1">
    <location>
        <begin position="32"/>
        <end position="660"/>
    </location>
</feature>
<feature type="signal peptide" evidence="1">
    <location>
        <begin position="1"/>
        <end position="31"/>
    </location>
</feature>
<organism evidence="2">
    <name type="scientific">candidate division WWE3 bacterium</name>
    <dbReference type="NCBI Taxonomy" id="2053526"/>
    <lineage>
        <taxon>Bacteria</taxon>
        <taxon>Katanobacteria</taxon>
    </lineage>
</organism>
<keyword evidence="1" id="KW-0732">Signal</keyword>
<protein>
    <recommendedName>
        <fullName evidence="3">CBM-cenC domain-containing protein</fullName>
    </recommendedName>
</protein>
<evidence type="ECO:0000256" key="1">
    <source>
        <dbReference type="SAM" id="SignalP"/>
    </source>
</evidence>
<reference evidence="2" key="1">
    <citation type="journal article" date="2020" name="mSystems">
        <title>Genome- and Community-Level Interaction Insights into Carbon Utilization and Element Cycling Functions of Hydrothermarchaeota in Hydrothermal Sediment.</title>
        <authorList>
            <person name="Zhou Z."/>
            <person name="Liu Y."/>
            <person name="Xu W."/>
            <person name="Pan J."/>
            <person name="Luo Z.H."/>
            <person name="Li M."/>
        </authorList>
    </citation>
    <scope>NUCLEOTIDE SEQUENCE [LARGE SCALE GENOMIC DNA]</scope>
    <source>
        <strain evidence="2">SpSt-417</strain>
    </source>
</reference>